<keyword evidence="2" id="KW-1185">Reference proteome</keyword>
<evidence type="ECO:0000313" key="2">
    <source>
        <dbReference type="Proteomes" id="UP000299084"/>
    </source>
</evidence>
<name>A0A5N4EJU5_CAMDR</name>
<reference evidence="1 2" key="1">
    <citation type="journal article" date="2019" name="Mol. Ecol. Resour.">
        <title>Improving Illumina assemblies with Hi-C and long reads: an example with the North African dromedary.</title>
        <authorList>
            <person name="Elbers J.P."/>
            <person name="Rogers M.F."/>
            <person name="Perelman P.L."/>
            <person name="Proskuryakova A.A."/>
            <person name="Serdyukova N.A."/>
            <person name="Johnson W.E."/>
            <person name="Horin P."/>
            <person name="Corander J."/>
            <person name="Murphy D."/>
            <person name="Burger P.A."/>
        </authorList>
    </citation>
    <scope>NUCLEOTIDE SEQUENCE [LARGE SCALE GENOMIC DNA]</scope>
    <source>
        <strain evidence="1">Drom800</strain>
        <tissue evidence="1">Blood</tissue>
    </source>
</reference>
<protein>
    <submittedName>
        <fullName evidence="1">Uncharacterized protein</fullName>
    </submittedName>
</protein>
<sequence>MPRRGFAAGSTFFQGALRYSKASFRLTRGYLAGGDRGKSYTLQLGGLCGGFHPGIDWPLAGSDETRTACSPASLAWSWPVVSRFLLHTG</sequence>
<dbReference type="Proteomes" id="UP000299084">
    <property type="component" value="Unassembled WGS sequence"/>
</dbReference>
<accession>A0A5N4EJU5</accession>
<comment type="caution">
    <text evidence="1">The sequence shown here is derived from an EMBL/GenBank/DDBJ whole genome shotgun (WGS) entry which is preliminary data.</text>
</comment>
<evidence type="ECO:0000313" key="1">
    <source>
        <dbReference type="EMBL" id="KAB1283771.1"/>
    </source>
</evidence>
<dbReference type="AlphaFoldDB" id="A0A5N4EJU5"/>
<gene>
    <name evidence="1" type="ORF">Cadr_000000213</name>
</gene>
<proteinExistence type="predicted"/>
<dbReference type="EMBL" id="JWIN03000001">
    <property type="protein sequence ID" value="KAB1283771.1"/>
    <property type="molecule type" value="Genomic_DNA"/>
</dbReference>
<organism evidence="1 2">
    <name type="scientific">Camelus dromedarius</name>
    <name type="common">Dromedary</name>
    <name type="synonym">Arabian camel</name>
    <dbReference type="NCBI Taxonomy" id="9838"/>
    <lineage>
        <taxon>Eukaryota</taxon>
        <taxon>Metazoa</taxon>
        <taxon>Chordata</taxon>
        <taxon>Craniata</taxon>
        <taxon>Vertebrata</taxon>
        <taxon>Euteleostomi</taxon>
        <taxon>Mammalia</taxon>
        <taxon>Eutheria</taxon>
        <taxon>Laurasiatheria</taxon>
        <taxon>Artiodactyla</taxon>
        <taxon>Tylopoda</taxon>
        <taxon>Camelidae</taxon>
        <taxon>Camelus</taxon>
    </lineage>
</organism>